<dbReference type="GeneID" id="94493564"/>
<dbReference type="PROSITE" id="PS50994">
    <property type="entry name" value="INTEGRASE"/>
    <property type="match status" value="1"/>
</dbReference>
<gene>
    <name evidence="2" type="ORF">R9B83_01595</name>
</gene>
<dbReference type="InterPro" id="IPR051917">
    <property type="entry name" value="Transposase-Integrase"/>
</dbReference>
<evidence type="ECO:0000259" key="1">
    <source>
        <dbReference type="PROSITE" id="PS50994"/>
    </source>
</evidence>
<dbReference type="InterPro" id="IPR036397">
    <property type="entry name" value="RNaseH_sf"/>
</dbReference>
<dbReference type="Gene3D" id="3.30.420.10">
    <property type="entry name" value="Ribonuclease H-like superfamily/Ribonuclease H"/>
    <property type="match status" value="1"/>
</dbReference>
<dbReference type="InterPro" id="IPR053392">
    <property type="entry name" value="Transposase_IS30-like"/>
</dbReference>
<dbReference type="PANTHER" id="PTHR10948">
    <property type="entry name" value="TRANSPOSASE"/>
    <property type="match status" value="1"/>
</dbReference>
<dbReference type="InterPro" id="IPR012337">
    <property type="entry name" value="RNaseH-like_sf"/>
</dbReference>
<feature type="domain" description="Integrase catalytic" evidence="1">
    <location>
        <begin position="1"/>
        <end position="142"/>
    </location>
</feature>
<protein>
    <submittedName>
        <fullName evidence="2">IS30 family transposase</fullName>
    </submittedName>
</protein>
<name>A0ABZ0PA62_9BACT</name>
<dbReference type="RefSeq" id="WP_140031681.1">
    <property type="nucleotide sequence ID" value="NZ_CP137845.1"/>
</dbReference>
<organism evidence="2 3">
    <name type="scientific">Metamycoplasma equirhinis</name>
    <dbReference type="NCBI Taxonomy" id="92402"/>
    <lineage>
        <taxon>Bacteria</taxon>
        <taxon>Bacillati</taxon>
        <taxon>Mycoplasmatota</taxon>
        <taxon>Mycoplasmoidales</taxon>
        <taxon>Metamycoplasmataceae</taxon>
        <taxon>Metamycoplasma</taxon>
    </lineage>
</organism>
<dbReference type="NCBIfam" id="NF033563">
    <property type="entry name" value="transpos_IS30"/>
    <property type="match status" value="1"/>
</dbReference>
<dbReference type="PANTHER" id="PTHR10948:SF23">
    <property type="entry name" value="TRANSPOSASE INSI FOR INSERTION SEQUENCE ELEMENT IS30A-RELATED"/>
    <property type="match status" value="1"/>
</dbReference>
<dbReference type="InterPro" id="IPR001584">
    <property type="entry name" value="Integrase_cat-core"/>
</dbReference>
<evidence type="ECO:0000313" key="2">
    <source>
        <dbReference type="EMBL" id="WPB53671.1"/>
    </source>
</evidence>
<sequence>MWQKCKRIISYNYFLEKKTWYTFTAKIKGKHPKNLNRILLDMIFKYNILVRSITTDNGWEFKLLGLIAYKLGIIIHQCESYASLQKGSNENWNEKLRRFFSKGSNFNEISQKDIDKATVMINQRLRKELGYVFSESLYETEYIKLLENKLLE</sequence>
<dbReference type="Proteomes" id="UP001303601">
    <property type="component" value="Chromosome"/>
</dbReference>
<proteinExistence type="predicted"/>
<evidence type="ECO:0000313" key="3">
    <source>
        <dbReference type="Proteomes" id="UP001303601"/>
    </source>
</evidence>
<accession>A0ABZ0PA62</accession>
<keyword evidence="3" id="KW-1185">Reference proteome</keyword>
<dbReference type="EMBL" id="CP137845">
    <property type="protein sequence ID" value="WPB53671.1"/>
    <property type="molecule type" value="Genomic_DNA"/>
</dbReference>
<reference evidence="2" key="1">
    <citation type="submission" date="2023-11" db="EMBL/GenBank/DDBJ databases">
        <title>Completed genome sequence of Mycoplasma equirhinis type strain M432/72.</title>
        <authorList>
            <person name="Spergser J."/>
        </authorList>
    </citation>
    <scope>NUCLEOTIDE SEQUENCE [LARGE SCALE GENOMIC DNA]</scope>
    <source>
        <strain evidence="2">M432/72</strain>
    </source>
</reference>
<dbReference type="SUPFAM" id="SSF53098">
    <property type="entry name" value="Ribonuclease H-like"/>
    <property type="match status" value="1"/>
</dbReference>